<dbReference type="EMBL" id="CP025096">
    <property type="protein sequence ID" value="AUD04395.1"/>
    <property type="molecule type" value="Genomic_DNA"/>
</dbReference>
<dbReference type="RefSeq" id="WP_100990461.1">
    <property type="nucleotide sequence ID" value="NZ_CP025096.1"/>
</dbReference>
<name>A0A2K8Z3F1_9BACT</name>
<evidence type="ECO:0000313" key="2">
    <source>
        <dbReference type="EMBL" id="AUD04395.1"/>
    </source>
</evidence>
<reference evidence="2 3" key="1">
    <citation type="submission" date="2017-11" db="EMBL/GenBank/DDBJ databases">
        <title>Taxonomic description and genome sequences of Spirosoma HA7 sp. nov., isolated from pollen microhabitat of Corylus avellana.</title>
        <authorList>
            <person name="Ambika Manirajan B."/>
            <person name="Suarez C."/>
            <person name="Ratering S."/>
            <person name="Geissler-Plaum R."/>
            <person name="Cardinale M."/>
            <person name="Sylvia S."/>
        </authorList>
    </citation>
    <scope>NUCLEOTIDE SEQUENCE [LARGE SCALE GENOMIC DNA]</scope>
    <source>
        <strain evidence="2 3">HA7</strain>
    </source>
</reference>
<dbReference type="SUPFAM" id="SSF50475">
    <property type="entry name" value="FMN-binding split barrel"/>
    <property type="match status" value="1"/>
</dbReference>
<dbReference type="Gene3D" id="2.30.110.10">
    <property type="entry name" value="Electron Transport, Fmn-binding Protein, Chain A"/>
    <property type="match status" value="1"/>
</dbReference>
<dbReference type="KEGG" id="spir:CWM47_22655"/>
<feature type="domain" description="General stress protein FMN-binding split barrel" evidence="1">
    <location>
        <begin position="13"/>
        <end position="157"/>
    </location>
</feature>
<dbReference type="PANTHER" id="PTHR34818:SF1">
    <property type="entry name" value="PROTEIN BLI-3"/>
    <property type="match status" value="1"/>
</dbReference>
<sequence length="171" mass="19404">MQTQQRTLNPVELDKLKDKIKDIRIAMLTTQEADGDFHTRPMATHEIEPDGTMWFFTYDNSNKVNEIRQNERIALGFSDPGSEVYVSTSGHAEVVKDKAKIDELWSDVLKTWFPNGKDDPNLALLKVTTHAGEYWDRPGGKMVKLFEMAKGALTGETDKTGRNEKFGDEPQ</sequence>
<dbReference type="PANTHER" id="PTHR34818">
    <property type="entry name" value="PROTEIN BLI-3"/>
    <property type="match status" value="1"/>
</dbReference>
<dbReference type="InterPro" id="IPR052917">
    <property type="entry name" value="Stress-Dev_Protein"/>
</dbReference>
<dbReference type="InterPro" id="IPR012349">
    <property type="entry name" value="Split_barrel_FMN-bd"/>
</dbReference>
<evidence type="ECO:0000313" key="3">
    <source>
        <dbReference type="Proteomes" id="UP000232883"/>
    </source>
</evidence>
<proteinExistence type="predicted"/>
<evidence type="ECO:0000259" key="1">
    <source>
        <dbReference type="Pfam" id="PF16242"/>
    </source>
</evidence>
<dbReference type="AlphaFoldDB" id="A0A2K8Z3F1"/>
<dbReference type="InterPro" id="IPR038725">
    <property type="entry name" value="YdaG_split_barrel_FMN-bd"/>
</dbReference>
<dbReference type="Pfam" id="PF16242">
    <property type="entry name" value="Pyrid_ox_like"/>
    <property type="match status" value="1"/>
</dbReference>
<dbReference type="Proteomes" id="UP000232883">
    <property type="component" value="Chromosome"/>
</dbReference>
<accession>A0A2K8Z3F1</accession>
<organism evidence="2 3">
    <name type="scientific">Spirosoma pollinicola</name>
    <dbReference type="NCBI Taxonomy" id="2057025"/>
    <lineage>
        <taxon>Bacteria</taxon>
        <taxon>Pseudomonadati</taxon>
        <taxon>Bacteroidota</taxon>
        <taxon>Cytophagia</taxon>
        <taxon>Cytophagales</taxon>
        <taxon>Cytophagaceae</taxon>
        <taxon>Spirosoma</taxon>
    </lineage>
</organism>
<protein>
    <submittedName>
        <fullName evidence="2">Pyridoxamine 5'-phosphate oxidase</fullName>
    </submittedName>
</protein>
<dbReference type="OrthoDB" id="1432662at2"/>
<gene>
    <name evidence="2" type="ORF">CWM47_22655</name>
</gene>
<keyword evidence="3" id="KW-1185">Reference proteome</keyword>